<dbReference type="Gene3D" id="3.10.450.50">
    <property type="match status" value="1"/>
</dbReference>
<proteinExistence type="predicted"/>
<feature type="chain" id="PRO_5016242336" description="SnoaL-like domain-containing protein" evidence="1">
    <location>
        <begin position="20"/>
        <end position="172"/>
    </location>
</feature>
<dbReference type="EMBL" id="KZ826415">
    <property type="protein sequence ID" value="PYI01462.1"/>
    <property type="molecule type" value="Genomic_DNA"/>
</dbReference>
<accession>A0A319DUR2</accession>
<evidence type="ECO:0008006" key="4">
    <source>
        <dbReference type="Google" id="ProtNLM"/>
    </source>
</evidence>
<organism evidence="2 3">
    <name type="scientific">Aspergillus sclerotiicarbonarius (strain CBS 121057 / IBT 28362)</name>
    <dbReference type="NCBI Taxonomy" id="1448318"/>
    <lineage>
        <taxon>Eukaryota</taxon>
        <taxon>Fungi</taxon>
        <taxon>Dikarya</taxon>
        <taxon>Ascomycota</taxon>
        <taxon>Pezizomycotina</taxon>
        <taxon>Eurotiomycetes</taxon>
        <taxon>Eurotiomycetidae</taxon>
        <taxon>Eurotiales</taxon>
        <taxon>Aspergillaceae</taxon>
        <taxon>Aspergillus</taxon>
        <taxon>Aspergillus subgen. Circumdati</taxon>
    </lineage>
</organism>
<name>A0A319DUR2_ASPSB</name>
<evidence type="ECO:0000313" key="2">
    <source>
        <dbReference type="EMBL" id="PYI01462.1"/>
    </source>
</evidence>
<dbReference type="Proteomes" id="UP000248423">
    <property type="component" value="Unassembled WGS sequence"/>
</dbReference>
<evidence type="ECO:0000256" key="1">
    <source>
        <dbReference type="SAM" id="SignalP"/>
    </source>
</evidence>
<feature type="signal peptide" evidence="1">
    <location>
        <begin position="1"/>
        <end position="19"/>
    </location>
</feature>
<evidence type="ECO:0000313" key="3">
    <source>
        <dbReference type="Proteomes" id="UP000248423"/>
    </source>
</evidence>
<gene>
    <name evidence="2" type="ORF">BO78DRAFT_401287</name>
</gene>
<dbReference type="AlphaFoldDB" id="A0A319DUR2"/>
<dbReference type="VEuPathDB" id="FungiDB:BO78DRAFT_401287"/>
<sequence>MRFFAILTALVSLSGLAAAHIRRQGNDEFTALGCPDTTKPEASPSEQLAAWDDFTTLMYTEKRITDAFNKYAAASYINHSPLVTMNGINETMGELSQIVPNVNSQLQHAFVGWDKDGTTFGTAHTKVSGGEAMGISDSALVDIIRMVGTCLVEHYDVEQSIDGTAPNPIAFF</sequence>
<keyword evidence="1" id="KW-0732">Signal</keyword>
<dbReference type="OrthoDB" id="2820488at2759"/>
<reference evidence="2 3" key="1">
    <citation type="submission" date="2018-02" db="EMBL/GenBank/DDBJ databases">
        <title>The genomes of Aspergillus section Nigri reveals drivers in fungal speciation.</title>
        <authorList>
            <consortium name="DOE Joint Genome Institute"/>
            <person name="Vesth T.C."/>
            <person name="Nybo J."/>
            <person name="Theobald S."/>
            <person name="Brandl J."/>
            <person name="Frisvad J.C."/>
            <person name="Nielsen K.F."/>
            <person name="Lyhne E.K."/>
            <person name="Kogle M.E."/>
            <person name="Kuo A."/>
            <person name="Riley R."/>
            <person name="Clum A."/>
            <person name="Nolan M."/>
            <person name="Lipzen A."/>
            <person name="Salamov A."/>
            <person name="Henrissat B."/>
            <person name="Wiebenga A."/>
            <person name="De vries R.P."/>
            <person name="Grigoriev I.V."/>
            <person name="Mortensen U.H."/>
            <person name="Andersen M.R."/>
            <person name="Baker S.E."/>
        </authorList>
    </citation>
    <scope>NUCLEOTIDE SEQUENCE [LARGE SCALE GENOMIC DNA]</scope>
    <source>
        <strain evidence="2 3">CBS 121057</strain>
    </source>
</reference>
<protein>
    <recommendedName>
        <fullName evidence="4">SnoaL-like domain-containing protein</fullName>
    </recommendedName>
</protein>
<keyword evidence="3" id="KW-1185">Reference proteome</keyword>